<accession>A0A2W2EZ63</accession>
<feature type="region of interest" description="Disordered" evidence="1">
    <location>
        <begin position="1"/>
        <end position="20"/>
    </location>
</feature>
<reference evidence="3 4" key="1">
    <citation type="submission" date="2018-01" db="EMBL/GenBank/DDBJ databases">
        <title>Draft genome sequence of Jishengella sp. NA12.</title>
        <authorList>
            <person name="Sahin N."/>
            <person name="Ay H."/>
            <person name="Saygin H."/>
        </authorList>
    </citation>
    <scope>NUCLEOTIDE SEQUENCE [LARGE SCALE GENOMIC DNA]</scope>
    <source>
        <strain evidence="3 4">NA12</strain>
    </source>
</reference>
<dbReference type="Proteomes" id="UP000248924">
    <property type="component" value="Unassembled WGS sequence"/>
</dbReference>
<gene>
    <name evidence="3" type="ORF">C1I95_28955</name>
</gene>
<protein>
    <submittedName>
        <fullName evidence="3">DUF397 domain-containing protein</fullName>
    </submittedName>
</protein>
<sequence length="69" mass="7309">MTVNRADWRKSSRSGAGNNNCVEVAAGGDSVLVRDSQDRAGPVLAIGRDSWESLMRGLKSGCTWRGDAG</sequence>
<comment type="caution">
    <text evidence="3">The sequence shown here is derived from an EMBL/GenBank/DDBJ whole genome shotgun (WGS) entry which is preliminary data.</text>
</comment>
<dbReference type="Pfam" id="PF04149">
    <property type="entry name" value="DUF397"/>
    <property type="match status" value="1"/>
</dbReference>
<dbReference type="InterPro" id="IPR007278">
    <property type="entry name" value="DUF397"/>
</dbReference>
<evidence type="ECO:0000256" key="1">
    <source>
        <dbReference type="SAM" id="MobiDB-lite"/>
    </source>
</evidence>
<keyword evidence="4" id="KW-1185">Reference proteome</keyword>
<name>A0A2W2EZ63_9ACTN</name>
<dbReference type="EMBL" id="POTY01000267">
    <property type="protein sequence ID" value="PZG09534.1"/>
    <property type="molecule type" value="Genomic_DNA"/>
</dbReference>
<dbReference type="OrthoDB" id="3430276at2"/>
<dbReference type="AlphaFoldDB" id="A0A2W2EZ63"/>
<organism evidence="3 4">
    <name type="scientific">Micromonospora craterilacus</name>
    <dbReference type="NCBI Taxonomy" id="1655439"/>
    <lineage>
        <taxon>Bacteria</taxon>
        <taxon>Bacillati</taxon>
        <taxon>Actinomycetota</taxon>
        <taxon>Actinomycetes</taxon>
        <taxon>Micromonosporales</taxon>
        <taxon>Micromonosporaceae</taxon>
        <taxon>Micromonospora</taxon>
    </lineage>
</organism>
<proteinExistence type="predicted"/>
<feature type="compositionally biased region" description="Basic and acidic residues" evidence="1">
    <location>
        <begin position="1"/>
        <end position="10"/>
    </location>
</feature>
<evidence type="ECO:0000313" key="4">
    <source>
        <dbReference type="Proteomes" id="UP000248924"/>
    </source>
</evidence>
<feature type="domain" description="DUF397" evidence="2">
    <location>
        <begin position="6"/>
        <end position="59"/>
    </location>
</feature>
<evidence type="ECO:0000259" key="2">
    <source>
        <dbReference type="Pfam" id="PF04149"/>
    </source>
</evidence>
<evidence type="ECO:0000313" key="3">
    <source>
        <dbReference type="EMBL" id="PZG09534.1"/>
    </source>
</evidence>